<feature type="binding site" evidence="6">
    <location>
        <position position="72"/>
    </location>
    <ligand>
        <name>ATP</name>
        <dbReference type="ChEBI" id="CHEBI:30616"/>
    </ligand>
</feature>
<evidence type="ECO:0000256" key="3">
    <source>
        <dbReference type="ARBA" id="ARBA00022840"/>
    </source>
</evidence>
<keyword evidence="3 6" id="KW-0067">ATP-binding</keyword>
<dbReference type="AlphaFoldDB" id="A0A0L0P8P7"/>
<dbReference type="EC" id="2.7.11.1" evidence="1"/>
<evidence type="ECO:0000256" key="5">
    <source>
        <dbReference type="ARBA" id="ARBA00048679"/>
    </source>
</evidence>
<dbReference type="GO" id="GO:0005524">
    <property type="term" value="F:ATP binding"/>
    <property type="evidence" value="ECO:0007669"/>
    <property type="project" value="UniProtKB-UniRule"/>
</dbReference>
<protein>
    <recommendedName>
        <fullName evidence="1">non-specific serine/threonine protein kinase</fullName>
        <ecNumber evidence="1">2.7.11.1</ecNumber>
    </recommendedName>
</protein>
<dbReference type="Proteomes" id="UP000037122">
    <property type="component" value="Unassembled WGS sequence"/>
</dbReference>
<dbReference type="VEuPathDB" id="FungiDB:CJI97_001475"/>
<evidence type="ECO:0000313" key="9">
    <source>
        <dbReference type="EMBL" id="KNE02396.1"/>
    </source>
</evidence>
<evidence type="ECO:0000256" key="7">
    <source>
        <dbReference type="SAM" id="MobiDB-lite"/>
    </source>
</evidence>
<dbReference type="InterPro" id="IPR011009">
    <property type="entry name" value="Kinase-like_dom_sf"/>
</dbReference>
<dbReference type="PROSITE" id="PS50011">
    <property type="entry name" value="PROTEIN_KINASE_DOM"/>
    <property type="match status" value="1"/>
</dbReference>
<evidence type="ECO:0000259" key="8">
    <source>
        <dbReference type="PROSITE" id="PS50011"/>
    </source>
</evidence>
<dbReference type="GO" id="GO:0035556">
    <property type="term" value="P:intracellular signal transduction"/>
    <property type="evidence" value="ECO:0007669"/>
    <property type="project" value="TreeGrafter"/>
</dbReference>
<keyword evidence="2 6" id="KW-0547">Nucleotide-binding</keyword>
<dbReference type="GO" id="GO:0030447">
    <property type="term" value="P:filamentous growth"/>
    <property type="evidence" value="ECO:0007669"/>
    <property type="project" value="UniProtKB-ARBA"/>
</dbReference>
<organism evidence="9 10">
    <name type="scientific">Candidozyma auris</name>
    <name type="common">Yeast</name>
    <name type="synonym">Candida auris</name>
    <dbReference type="NCBI Taxonomy" id="498019"/>
    <lineage>
        <taxon>Eukaryota</taxon>
        <taxon>Fungi</taxon>
        <taxon>Dikarya</taxon>
        <taxon>Ascomycota</taxon>
        <taxon>Saccharomycotina</taxon>
        <taxon>Pichiomycetes</taxon>
        <taxon>Metschnikowiaceae</taxon>
        <taxon>Candidozyma</taxon>
    </lineage>
</organism>
<feature type="region of interest" description="Disordered" evidence="7">
    <location>
        <begin position="778"/>
        <end position="847"/>
    </location>
</feature>
<comment type="catalytic activity">
    <reaction evidence="5">
        <text>L-seryl-[protein] + ATP = O-phospho-L-seryl-[protein] + ADP + H(+)</text>
        <dbReference type="Rhea" id="RHEA:17989"/>
        <dbReference type="Rhea" id="RHEA-COMP:9863"/>
        <dbReference type="Rhea" id="RHEA-COMP:11604"/>
        <dbReference type="ChEBI" id="CHEBI:15378"/>
        <dbReference type="ChEBI" id="CHEBI:29999"/>
        <dbReference type="ChEBI" id="CHEBI:30616"/>
        <dbReference type="ChEBI" id="CHEBI:83421"/>
        <dbReference type="ChEBI" id="CHEBI:456216"/>
        <dbReference type="EC" id="2.7.11.1"/>
    </reaction>
</comment>
<dbReference type="Pfam" id="PF00069">
    <property type="entry name" value="Pkinase"/>
    <property type="match status" value="1"/>
</dbReference>
<dbReference type="VEuPathDB" id="FungiDB:QG37_00655"/>
<reference evidence="10" key="1">
    <citation type="journal article" date="2015" name="BMC Genomics">
        <title>Draft genome of a commonly misdiagnosed multidrug resistant pathogen Candida auris.</title>
        <authorList>
            <person name="Chatterjee S."/>
            <person name="Alampalli S.V."/>
            <person name="Nageshan R.K."/>
            <person name="Chettiar S.T."/>
            <person name="Joshi S."/>
            <person name="Tatu U.S."/>
        </authorList>
    </citation>
    <scope>NUCLEOTIDE SEQUENCE [LARGE SCALE GENOMIC DNA]</scope>
    <source>
        <strain evidence="10">6684</strain>
    </source>
</reference>
<dbReference type="PROSITE" id="PS00107">
    <property type="entry name" value="PROTEIN_KINASE_ATP"/>
    <property type="match status" value="1"/>
</dbReference>
<name>A0A0L0P8P7_CANAR</name>
<feature type="compositionally biased region" description="Low complexity" evidence="7">
    <location>
        <begin position="433"/>
        <end position="442"/>
    </location>
</feature>
<dbReference type="SMART" id="SM00220">
    <property type="entry name" value="S_TKc"/>
    <property type="match status" value="1"/>
</dbReference>
<dbReference type="SUPFAM" id="SSF56112">
    <property type="entry name" value="Protein kinase-like (PK-like)"/>
    <property type="match status" value="1"/>
</dbReference>
<dbReference type="PROSITE" id="PS00108">
    <property type="entry name" value="PROTEIN_KINASE_ST"/>
    <property type="match status" value="1"/>
</dbReference>
<feature type="compositionally biased region" description="Basic and acidic residues" evidence="7">
    <location>
        <begin position="787"/>
        <end position="796"/>
    </location>
</feature>
<proteinExistence type="predicted"/>
<feature type="region of interest" description="Disordered" evidence="7">
    <location>
        <begin position="698"/>
        <end position="758"/>
    </location>
</feature>
<dbReference type="FunFam" id="1.10.510.10:FF:000571">
    <property type="entry name" value="Maternal embryonic leucine zipper kinase"/>
    <property type="match status" value="1"/>
</dbReference>
<sequence>MKVAVETTHARPVSMIETPQGYSSAPQTRKRVHKEVRFGDYVLGATLGEGEFGKVKLGWRKDGSHPSQVAVKLIRRDTLMKDTEYETKFKREVNALYQLSHPNIVSLVEVKTSGRYYGLVLEYASGGELFDYILKHRCLKESTAKKLFAQLVSGVDYMHSKGFVHRDLKLENLLLDNQKNIIITDFGFVNSFSRECETLKTSCGSPCYAAPELVLSSQRYNGRKVDIWSLGVILYAMLAGYLPFDDDAENEDGSDIHRLYAYISKTPLTFPPNVTPLARDLLRKIVVPDPSKRISMNEIRNHPWLATYASLLSIRQPEWDRLYAEKKAVQKPISTQTKNKRHSMYAEVTSSSALIGGSAKGQGRSYTSNSNLIYSPPTTSSSLATIVAKTNPNDSSVYSTNGSAGSRRNRAGSLSTMEQHSPVKPTFQRGHTKSASASTTYPTASRALRAAVSDNDSKRSSLVFDAEQSIASQNIPEFPSPTRGVTYSGPIPTIAENPAANQNSDAKKSTETPGAKVVPRLPHSEKPRPTSFHPGLMTSFLMAGSNGSGNLIDYMKMGMPNYMSSSPPKSTMSDSVELIQGSPGLTPSIKPRNSRRDSVVTPINVNGVLSKDLNSHENKRNSVLSYLEDKMDQLDLSELPTKSMASDSAPKFPRSLISKLDTDLPSTFTTPQLDHLPTFANPTESPVFVDTESQDGFDMKARSSSTQTDTTRVEDESRQIKESVCDDSETLKEQKDARKKDMAGLENTKNSEPKNVKDAKKRNRFSLVSLYTTFIDSQTPPVNTTEPRVDTGRKVLDPINDNSAKRHDNVIKEKRIGSGTSEKSSQTKRSSMIQTNGSSVKGKEATAARKVINFFKRKSIRVD</sequence>
<feature type="compositionally biased region" description="Polar residues" evidence="7">
    <location>
        <begin position="391"/>
        <end position="419"/>
    </location>
</feature>
<dbReference type="VEuPathDB" id="FungiDB:CJJ09_003388"/>
<feature type="compositionally biased region" description="Polar residues" evidence="7">
    <location>
        <begin position="818"/>
        <end position="839"/>
    </location>
</feature>
<evidence type="ECO:0000256" key="4">
    <source>
        <dbReference type="ARBA" id="ARBA00047899"/>
    </source>
</evidence>
<dbReference type="VEuPathDB" id="FungiDB:CJI96_0002979"/>
<feature type="compositionally biased region" description="Basic and acidic residues" evidence="7">
    <location>
        <begin position="711"/>
        <end position="758"/>
    </location>
</feature>
<dbReference type="PANTHER" id="PTHR24346:SF110">
    <property type="entry name" value="NON-SPECIFIC SERINE_THREONINE PROTEIN KINASE"/>
    <property type="match status" value="1"/>
</dbReference>
<evidence type="ECO:0000256" key="6">
    <source>
        <dbReference type="PROSITE-ProRule" id="PRU10141"/>
    </source>
</evidence>
<dbReference type="Gene3D" id="1.10.510.10">
    <property type="entry name" value="Transferase(Phosphotransferase) domain 1"/>
    <property type="match status" value="1"/>
</dbReference>
<evidence type="ECO:0000256" key="2">
    <source>
        <dbReference type="ARBA" id="ARBA00022741"/>
    </source>
</evidence>
<dbReference type="EMBL" id="LGST01000004">
    <property type="protein sequence ID" value="KNE02396.1"/>
    <property type="molecule type" value="Genomic_DNA"/>
</dbReference>
<feature type="compositionally biased region" description="Basic and acidic residues" evidence="7">
    <location>
        <begin position="803"/>
        <end position="816"/>
    </location>
</feature>
<gene>
    <name evidence="9" type="ORF">QG37_00655</name>
</gene>
<dbReference type="GO" id="GO:0005737">
    <property type="term" value="C:cytoplasm"/>
    <property type="evidence" value="ECO:0007669"/>
    <property type="project" value="TreeGrafter"/>
</dbReference>
<dbReference type="InterPro" id="IPR000719">
    <property type="entry name" value="Prot_kinase_dom"/>
</dbReference>
<feature type="region of interest" description="Disordered" evidence="7">
    <location>
        <begin position="473"/>
        <end position="529"/>
    </location>
</feature>
<dbReference type="InterPro" id="IPR008271">
    <property type="entry name" value="Ser/Thr_kinase_AS"/>
</dbReference>
<evidence type="ECO:0000313" key="10">
    <source>
        <dbReference type="Proteomes" id="UP000037122"/>
    </source>
</evidence>
<feature type="domain" description="Protein kinase" evidence="8">
    <location>
        <begin position="41"/>
        <end position="305"/>
    </location>
</feature>
<evidence type="ECO:0000256" key="1">
    <source>
        <dbReference type="ARBA" id="ARBA00012513"/>
    </source>
</evidence>
<dbReference type="GO" id="GO:0004674">
    <property type="term" value="F:protein serine/threonine kinase activity"/>
    <property type="evidence" value="ECO:0007669"/>
    <property type="project" value="UniProtKB-EC"/>
</dbReference>
<dbReference type="VEuPathDB" id="FungiDB:B9J08_001131"/>
<accession>A0A0L0P8P7</accession>
<comment type="catalytic activity">
    <reaction evidence="4">
        <text>L-threonyl-[protein] + ATP = O-phospho-L-threonyl-[protein] + ADP + H(+)</text>
        <dbReference type="Rhea" id="RHEA:46608"/>
        <dbReference type="Rhea" id="RHEA-COMP:11060"/>
        <dbReference type="Rhea" id="RHEA-COMP:11605"/>
        <dbReference type="ChEBI" id="CHEBI:15378"/>
        <dbReference type="ChEBI" id="CHEBI:30013"/>
        <dbReference type="ChEBI" id="CHEBI:30616"/>
        <dbReference type="ChEBI" id="CHEBI:61977"/>
        <dbReference type="ChEBI" id="CHEBI:456216"/>
        <dbReference type="EC" id="2.7.11.1"/>
    </reaction>
</comment>
<feature type="region of interest" description="Disordered" evidence="7">
    <location>
        <begin position="391"/>
        <end position="442"/>
    </location>
</feature>
<dbReference type="InterPro" id="IPR017441">
    <property type="entry name" value="Protein_kinase_ATP_BS"/>
</dbReference>
<comment type="caution">
    <text evidence="9">The sequence shown here is derived from an EMBL/GenBank/DDBJ whole genome shotgun (WGS) entry which is preliminary data.</text>
</comment>
<dbReference type="PANTHER" id="PTHR24346">
    <property type="entry name" value="MAP/MICROTUBULE AFFINITY-REGULATING KINASE"/>
    <property type="match status" value="1"/>
</dbReference>
<dbReference type="VEuPathDB" id="FungiDB:CJJ07_003558"/>